<feature type="transmembrane region" description="Helical" evidence="1">
    <location>
        <begin position="154"/>
        <end position="174"/>
    </location>
</feature>
<evidence type="ECO:0000256" key="1">
    <source>
        <dbReference type="SAM" id="Phobius"/>
    </source>
</evidence>
<keyword evidence="1" id="KW-0812">Transmembrane</keyword>
<name>A0AAV4LC05_9BACL</name>
<protein>
    <submittedName>
        <fullName evidence="2">Uncharacterized protein</fullName>
    </submittedName>
</protein>
<proteinExistence type="predicted"/>
<organism evidence="2 3">
    <name type="scientific">Collibacillus ludicampi</name>
    <dbReference type="NCBI Taxonomy" id="2771369"/>
    <lineage>
        <taxon>Bacteria</taxon>
        <taxon>Bacillati</taxon>
        <taxon>Bacillota</taxon>
        <taxon>Bacilli</taxon>
        <taxon>Bacillales</taxon>
        <taxon>Alicyclobacillaceae</taxon>
        <taxon>Collibacillus</taxon>
    </lineage>
</organism>
<gene>
    <name evidence="2" type="ORF">DNHGIG_07830</name>
</gene>
<keyword evidence="1" id="KW-1133">Transmembrane helix</keyword>
<sequence>MQSYSILNSLEFGEKTESIEKDENSFLTGEKVIPYSKLYEKFQERGQFNDRSGQWLLDKGSNDTLDELSNSKQITDVLEGIVKNKAISEASVNLTYGDTYISFRIVNNSPAGGVDSTLQRNFDLYKYYSLIWIICSMLIGIFITSGLSGSLGPLTSIVGVIMSLGGIIGAYLDWKDRVETDGK</sequence>
<comment type="caution">
    <text evidence="2">The sequence shown here is derived from an EMBL/GenBank/DDBJ whole genome shotgun (WGS) entry which is preliminary data.</text>
</comment>
<dbReference type="EMBL" id="BOQE01000001">
    <property type="protein sequence ID" value="GIM45234.1"/>
    <property type="molecule type" value="Genomic_DNA"/>
</dbReference>
<accession>A0AAV4LC05</accession>
<dbReference type="AlphaFoldDB" id="A0AAV4LC05"/>
<reference evidence="2" key="1">
    <citation type="journal article" date="2023" name="Int. J. Syst. Evol. Microbiol.">
        <title>Collibacillus ludicampi gen. nov., sp. nov., a new soil bacterium of the family Alicyclobacillaceae.</title>
        <authorList>
            <person name="Jojima T."/>
            <person name="Ioku Y."/>
            <person name="Fukuta Y."/>
            <person name="Shirasaka N."/>
            <person name="Matsumura Y."/>
            <person name="Mori M."/>
        </authorList>
    </citation>
    <scope>NUCLEOTIDE SEQUENCE</scope>
    <source>
        <strain evidence="2">TP075</strain>
    </source>
</reference>
<evidence type="ECO:0000313" key="2">
    <source>
        <dbReference type="EMBL" id="GIM45234.1"/>
    </source>
</evidence>
<keyword evidence="1" id="KW-0472">Membrane</keyword>
<feature type="transmembrane region" description="Helical" evidence="1">
    <location>
        <begin position="127"/>
        <end position="148"/>
    </location>
</feature>
<dbReference type="Proteomes" id="UP001057291">
    <property type="component" value="Unassembled WGS sequence"/>
</dbReference>
<dbReference type="RefSeq" id="WP_282198451.1">
    <property type="nucleotide sequence ID" value="NZ_BOQE01000001.1"/>
</dbReference>
<evidence type="ECO:0000313" key="3">
    <source>
        <dbReference type="Proteomes" id="UP001057291"/>
    </source>
</evidence>
<keyword evidence="3" id="KW-1185">Reference proteome</keyword>